<evidence type="ECO:0000313" key="9">
    <source>
        <dbReference type="Proteomes" id="UP000094527"/>
    </source>
</evidence>
<dbReference type="Proteomes" id="UP000094527">
    <property type="component" value="Unassembled WGS sequence"/>
</dbReference>
<feature type="transmembrane region" description="Helical" evidence="6">
    <location>
        <begin position="188"/>
        <end position="208"/>
    </location>
</feature>
<evidence type="ECO:0000256" key="1">
    <source>
        <dbReference type="ARBA" id="ARBA00004651"/>
    </source>
</evidence>
<protein>
    <submittedName>
        <fullName evidence="8">ABC transporter G family member 20</fullName>
    </submittedName>
</protein>
<keyword evidence="4 6" id="KW-1133">Transmembrane helix</keyword>
<proteinExistence type="predicted"/>
<dbReference type="PANTHER" id="PTHR30294:SF38">
    <property type="entry name" value="TRANSPORT PERMEASE PROTEIN"/>
    <property type="match status" value="1"/>
</dbReference>
<feature type="transmembrane region" description="Helical" evidence="6">
    <location>
        <begin position="97"/>
        <end position="120"/>
    </location>
</feature>
<sequence length="249" mass="27967">MAYHLIFKGILDSLDKLRNNLDSTCGFDQSYNEIPLFFREPVYGELDGTHQETIIPAIVAQILFEILYGIAPIILIKDIKQGTMSRANLAGLRFSEFMLGIFIAMGPLLILQSISCYFVLEFGFKFQVHGSVFLFVFLCVLAGLCGQAFGIWMGILVKNEFSLIVSAIMVVPLIMTCSGTLWPLESHPYFLTIIYYIFPSAPIVSSLRSVVSRGVGITHLLVWPGLVNTLLWSVIFWMLSICMFRKTAK</sequence>
<dbReference type="GO" id="GO:0005886">
    <property type="term" value="C:plasma membrane"/>
    <property type="evidence" value="ECO:0007669"/>
    <property type="project" value="UniProtKB-SubCell"/>
</dbReference>
<feature type="transmembrane region" description="Helical" evidence="6">
    <location>
        <begin position="163"/>
        <end position="182"/>
    </location>
</feature>
<dbReference type="InterPro" id="IPR051449">
    <property type="entry name" value="ABC-2_transporter_component"/>
</dbReference>
<feature type="transmembrane region" description="Helical" evidence="6">
    <location>
        <begin position="54"/>
        <end position="76"/>
    </location>
</feature>
<feature type="transmembrane region" description="Helical" evidence="6">
    <location>
        <begin position="132"/>
        <end position="156"/>
    </location>
</feature>
<keyword evidence="5 6" id="KW-0472">Membrane</keyword>
<name>A0A1D2NAZ7_ORCCI</name>
<dbReference type="Pfam" id="PF01061">
    <property type="entry name" value="ABC2_membrane"/>
    <property type="match status" value="1"/>
</dbReference>
<dbReference type="GO" id="GO:0140359">
    <property type="term" value="F:ABC-type transporter activity"/>
    <property type="evidence" value="ECO:0007669"/>
    <property type="project" value="InterPro"/>
</dbReference>
<keyword evidence="9" id="KW-1185">Reference proteome</keyword>
<reference evidence="8 9" key="1">
    <citation type="journal article" date="2016" name="Genome Biol. Evol.">
        <title>Gene Family Evolution Reflects Adaptation to Soil Environmental Stressors in the Genome of the Collembolan Orchesella cincta.</title>
        <authorList>
            <person name="Faddeeva-Vakhrusheva A."/>
            <person name="Derks M.F."/>
            <person name="Anvar S.Y."/>
            <person name="Agamennone V."/>
            <person name="Suring W."/>
            <person name="Smit S."/>
            <person name="van Straalen N.M."/>
            <person name="Roelofs D."/>
        </authorList>
    </citation>
    <scope>NUCLEOTIDE SEQUENCE [LARGE SCALE GENOMIC DNA]</scope>
    <source>
        <tissue evidence="8">Mixed pool</tissue>
    </source>
</reference>
<gene>
    <name evidence="8" type="ORF">Ocin01_04263</name>
</gene>
<feature type="transmembrane region" description="Helical" evidence="6">
    <location>
        <begin position="220"/>
        <end position="239"/>
    </location>
</feature>
<evidence type="ECO:0000256" key="5">
    <source>
        <dbReference type="ARBA" id="ARBA00023136"/>
    </source>
</evidence>
<evidence type="ECO:0000256" key="2">
    <source>
        <dbReference type="ARBA" id="ARBA00022475"/>
    </source>
</evidence>
<evidence type="ECO:0000256" key="3">
    <source>
        <dbReference type="ARBA" id="ARBA00022692"/>
    </source>
</evidence>
<accession>A0A1D2NAZ7</accession>
<feature type="domain" description="ABC-2 type transporter transmembrane" evidence="7">
    <location>
        <begin position="41"/>
        <end position="210"/>
    </location>
</feature>
<organism evidence="8 9">
    <name type="scientific">Orchesella cincta</name>
    <name type="common">Springtail</name>
    <name type="synonym">Podura cincta</name>
    <dbReference type="NCBI Taxonomy" id="48709"/>
    <lineage>
        <taxon>Eukaryota</taxon>
        <taxon>Metazoa</taxon>
        <taxon>Ecdysozoa</taxon>
        <taxon>Arthropoda</taxon>
        <taxon>Hexapoda</taxon>
        <taxon>Collembola</taxon>
        <taxon>Entomobryomorpha</taxon>
        <taxon>Entomobryoidea</taxon>
        <taxon>Orchesellidae</taxon>
        <taxon>Orchesellinae</taxon>
        <taxon>Orchesella</taxon>
    </lineage>
</organism>
<dbReference type="STRING" id="48709.A0A1D2NAZ7"/>
<evidence type="ECO:0000313" key="8">
    <source>
        <dbReference type="EMBL" id="ODN02428.1"/>
    </source>
</evidence>
<dbReference type="PANTHER" id="PTHR30294">
    <property type="entry name" value="MEMBRANE COMPONENT OF ABC TRANSPORTER YHHJ-RELATED"/>
    <property type="match status" value="1"/>
</dbReference>
<dbReference type="AlphaFoldDB" id="A0A1D2NAZ7"/>
<evidence type="ECO:0000259" key="7">
    <source>
        <dbReference type="Pfam" id="PF01061"/>
    </source>
</evidence>
<dbReference type="OMA" id="CGLFTPR"/>
<evidence type="ECO:0000256" key="6">
    <source>
        <dbReference type="SAM" id="Phobius"/>
    </source>
</evidence>
<keyword evidence="2" id="KW-1003">Cell membrane</keyword>
<comment type="subcellular location">
    <subcellularLocation>
        <location evidence="1">Cell membrane</location>
        <topology evidence="1">Multi-pass membrane protein</topology>
    </subcellularLocation>
</comment>
<comment type="caution">
    <text evidence="8">The sequence shown here is derived from an EMBL/GenBank/DDBJ whole genome shotgun (WGS) entry which is preliminary data.</text>
</comment>
<dbReference type="InterPro" id="IPR013525">
    <property type="entry name" value="ABC2_TM"/>
</dbReference>
<keyword evidence="3 6" id="KW-0812">Transmembrane</keyword>
<evidence type="ECO:0000256" key="4">
    <source>
        <dbReference type="ARBA" id="ARBA00022989"/>
    </source>
</evidence>
<dbReference type="EMBL" id="LJIJ01000112">
    <property type="protein sequence ID" value="ODN02428.1"/>
    <property type="molecule type" value="Genomic_DNA"/>
</dbReference>